<dbReference type="AlphaFoldDB" id="A0A120LH19"/>
<dbReference type="InterPro" id="IPR009078">
    <property type="entry name" value="Ferritin-like_SF"/>
</dbReference>
<dbReference type="RefSeq" id="WP_061071599.1">
    <property type="nucleotide sequence ID" value="NZ_CP014060.2"/>
</dbReference>
<dbReference type="Proteomes" id="UP000060602">
    <property type="component" value="Chromosome"/>
</dbReference>
<dbReference type="SUPFAM" id="SSF47240">
    <property type="entry name" value="Ferritin-like"/>
    <property type="match status" value="1"/>
</dbReference>
<reference evidence="2" key="1">
    <citation type="submission" date="2015-12" db="EMBL/GenBank/DDBJ databases">
        <title>FDA dAtabase for Regulatory Grade micrObial Sequences (FDA-ARGOS): Supporting development and validation of Infectious Disease Dx tests.</title>
        <authorList>
            <person name="Case J."/>
            <person name="Tallon L."/>
            <person name="Sadzewicz L."/>
            <person name="Sengamalay N."/>
            <person name="Ott S."/>
            <person name="Godinez A."/>
            <person name="Nagaraj S."/>
            <person name="Nadendla S."/>
            <person name="Sichtig H."/>
        </authorList>
    </citation>
    <scope>NUCLEOTIDE SEQUENCE [LARGE SCALE GENOMIC DNA]</scope>
    <source>
        <strain evidence="2">FDAARGOS_147</strain>
    </source>
</reference>
<sequence length="297" mass="34551">MTFDYSRIDRLKTLSKGRSHDPYERFEWPAHIPDDQPWCSNDLLTTYGTPLQEQLDTAQQIRLSKWEAVNFFSLNVHGIKGVLGFVSRCIYEERYADVSEYLHIFMGEENFHMWYFAKACLDYAGKIYPSIQLQGDAQASTPELDDLYMFASTLIFEEFVDYYNHKVGTTDGITEILKQINYQHHVDESRHVSFGREMVPRLYRLALERGGDPDATRAEVARTVTNMFRYFISLMYNPAVYDDAKVYEPLGFRNGNAMRNALRSHPARKAIHEQWFKRSAAYFTKQGLVTDLNLAAL</sequence>
<evidence type="ECO:0000313" key="1">
    <source>
        <dbReference type="EMBL" id="AMG35798.1"/>
    </source>
</evidence>
<dbReference type="Pfam" id="PF11583">
    <property type="entry name" value="AurF"/>
    <property type="match status" value="1"/>
</dbReference>
<dbReference type="EMBL" id="CP014060">
    <property type="protein sequence ID" value="AMG35798.1"/>
    <property type="molecule type" value="Genomic_DNA"/>
</dbReference>
<protein>
    <submittedName>
        <fullName evidence="1">AurF domain containing protein</fullName>
    </submittedName>
</protein>
<dbReference type="GO" id="GO:0016491">
    <property type="term" value="F:oxidoreductase activity"/>
    <property type="evidence" value="ECO:0007669"/>
    <property type="project" value="InterPro"/>
</dbReference>
<evidence type="ECO:0000313" key="2">
    <source>
        <dbReference type="Proteomes" id="UP000060602"/>
    </source>
</evidence>
<accession>A0A120LH19</accession>
<organism evidence="1 2">
    <name type="scientific">Alcaligenes xylosoxydans xylosoxydans</name>
    <name type="common">Achromobacter xylosoxidans</name>
    <dbReference type="NCBI Taxonomy" id="85698"/>
    <lineage>
        <taxon>Bacteria</taxon>
        <taxon>Pseudomonadati</taxon>
        <taxon>Pseudomonadota</taxon>
        <taxon>Betaproteobacteria</taxon>
        <taxon>Burkholderiales</taxon>
        <taxon>Alcaligenaceae</taxon>
        <taxon>Achromobacter</taxon>
    </lineage>
</organism>
<name>A0A120LH19_ALCXX</name>
<proteinExistence type="predicted"/>
<gene>
    <name evidence="1" type="ORF">AL504_06980</name>
</gene>
<dbReference type="Gene3D" id="1.10.620.20">
    <property type="entry name" value="Ribonucleotide Reductase, subunit A"/>
    <property type="match status" value="1"/>
</dbReference>
<dbReference type="InterPro" id="IPR012348">
    <property type="entry name" value="RNR-like"/>
</dbReference>
<dbReference type="InterPro" id="IPR025859">
    <property type="entry name" value="AurF/CmlI"/>
</dbReference>